<keyword evidence="2" id="KW-0645">Protease</keyword>
<dbReference type="Gene3D" id="3.40.50.880">
    <property type="match status" value="1"/>
</dbReference>
<dbReference type="GO" id="GO:0008233">
    <property type="term" value="F:peptidase activity"/>
    <property type="evidence" value="ECO:0007669"/>
    <property type="project" value="UniProtKB-KW"/>
</dbReference>
<dbReference type="GO" id="GO:0005737">
    <property type="term" value="C:cytoplasm"/>
    <property type="evidence" value="ECO:0007669"/>
    <property type="project" value="TreeGrafter"/>
</dbReference>
<sequence length="189" mass="19694">MTRIAIALTPHFADWECALLMAVARSYLQADVVTASPDGDAVVSMGGMRITPDLAYDVLDPAVFDALVIPGGLAWETEEAPDFTAHVQAFHAAGKVVAGICAAASALAATGILNSVAHTGNSLASHKRQAAYRGEALYRDQPQAVSHAGVVTAPGSAPVTFTIEILKALDLWGAEAEAEIAAFSREHRS</sequence>
<name>A0A7X0DDQ3_9HYPH</name>
<dbReference type="InterPro" id="IPR029062">
    <property type="entry name" value="Class_I_gatase-like"/>
</dbReference>
<proteinExistence type="predicted"/>
<dbReference type="SUPFAM" id="SSF52317">
    <property type="entry name" value="Class I glutamine amidotransferase-like"/>
    <property type="match status" value="1"/>
</dbReference>
<dbReference type="PANTHER" id="PTHR48094:SF19">
    <property type="entry name" value="DJ-1_PFPI DOMAIN-CONTAINING PROTEIN"/>
    <property type="match status" value="1"/>
</dbReference>
<dbReference type="Pfam" id="PF01965">
    <property type="entry name" value="DJ-1_PfpI"/>
    <property type="match status" value="1"/>
</dbReference>
<dbReference type="PANTHER" id="PTHR48094">
    <property type="entry name" value="PROTEIN/NUCLEIC ACID DEGLYCASE DJ-1-RELATED"/>
    <property type="match status" value="1"/>
</dbReference>
<keyword evidence="3" id="KW-1185">Reference proteome</keyword>
<dbReference type="Proteomes" id="UP000535501">
    <property type="component" value="Unassembled WGS sequence"/>
</dbReference>
<evidence type="ECO:0000313" key="2">
    <source>
        <dbReference type="EMBL" id="MBB6180950.1"/>
    </source>
</evidence>
<gene>
    <name evidence="2" type="ORF">HNQ75_002933</name>
</gene>
<comment type="caution">
    <text evidence="2">The sequence shown here is derived from an EMBL/GenBank/DDBJ whole genome shotgun (WGS) entry which is preliminary data.</text>
</comment>
<feature type="domain" description="DJ-1/PfpI" evidence="1">
    <location>
        <begin position="3"/>
        <end position="167"/>
    </location>
</feature>
<dbReference type="InterPro" id="IPR002818">
    <property type="entry name" value="DJ-1/PfpI"/>
</dbReference>
<organism evidence="2 3">
    <name type="scientific">Pseudorhizobium flavum</name>
    <dbReference type="NCBI Taxonomy" id="1335061"/>
    <lineage>
        <taxon>Bacteria</taxon>
        <taxon>Pseudomonadati</taxon>
        <taxon>Pseudomonadota</taxon>
        <taxon>Alphaproteobacteria</taxon>
        <taxon>Hyphomicrobiales</taxon>
        <taxon>Rhizobiaceae</taxon>
        <taxon>Rhizobium/Agrobacterium group</taxon>
        <taxon>Pseudorhizobium</taxon>
    </lineage>
</organism>
<accession>A0A7X0DDQ3</accession>
<evidence type="ECO:0000313" key="3">
    <source>
        <dbReference type="Proteomes" id="UP000535501"/>
    </source>
</evidence>
<dbReference type="AlphaFoldDB" id="A0A7X0DDQ3"/>
<evidence type="ECO:0000259" key="1">
    <source>
        <dbReference type="Pfam" id="PF01965"/>
    </source>
</evidence>
<protein>
    <submittedName>
        <fullName evidence="2">Putative intracellular protease/amidase</fullName>
    </submittedName>
</protein>
<dbReference type="RefSeq" id="WP_077547686.1">
    <property type="nucleotide sequence ID" value="NZ_JACHEJ010000007.1"/>
</dbReference>
<reference evidence="2 3" key="1">
    <citation type="submission" date="2020-08" db="EMBL/GenBank/DDBJ databases">
        <title>Genomic Encyclopedia of Type Strains, Phase IV (KMG-IV): sequencing the most valuable type-strain genomes for metagenomic binning, comparative biology and taxonomic classification.</title>
        <authorList>
            <person name="Goeker M."/>
        </authorList>
    </citation>
    <scope>NUCLEOTIDE SEQUENCE [LARGE SCALE GENOMIC DNA]</scope>
    <source>
        <strain evidence="2 3">DSM 102134</strain>
    </source>
</reference>
<dbReference type="EMBL" id="JACHEJ010000007">
    <property type="protein sequence ID" value="MBB6180950.1"/>
    <property type="molecule type" value="Genomic_DNA"/>
</dbReference>
<dbReference type="InterPro" id="IPR050325">
    <property type="entry name" value="Prot/Nucl_acid_deglycase"/>
</dbReference>
<keyword evidence="2" id="KW-0378">Hydrolase</keyword>
<dbReference type="GO" id="GO:0006508">
    <property type="term" value="P:proteolysis"/>
    <property type="evidence" value="ECO:0007669"/>
    <property type="project" value="UniProtKB-KW"/>
</dbReference>